<dbReference type="InterPro" id="IPR003836">
    <property type="entry name" value="Glucokinase"/>
</dbReference>
<protein>
    <submittedName>
        <fullName evidence="4">Glucokinase</fullName>
        <ecNumber evidence="4">2.7.1.2</ecNumber>
    </submittedName>
</protein>
<dbReference type="PANTHER" id="PTHR47363">
    <property type="entry name" value="GLUCOKINASE"/>
    <property type="match status" value="1"/>
</dbReference>
<dbReference type="Proteomes" id="UP000316238">
    <property type="component" value="Unassembled WGS sequence"/>
</dbReference>
<evidence type="ECO:0000313" key="5">
    <source>
        <dbReference type="Proteomes" id="UP000316238"/>
    </source>
</evidence>
<keyword evidence="1 4" id="KW-0808">Transferase</keyword>
<reference evidence="4" key="1">
    <citation type="submission" date="2017-07" db="EMBL/GenBank/DDBJ databases">
        <title>The cable genome - Insights into the physiology and evolution of filamentous bacteria capable of sulfide oxidation via long distance electron transfer.</title>
        <authorList>
            <person name="Thorup C."/>
            <person name="Bjerg J.T."/>
            <person name="Schreiber L."/>
            <person name="Nielsen L.P."/>
            <person name="Kjeldsen K.U."/>
            <person name="Boesen T."/>
            <person name="Boggild A."/>
            <person name="Meysman F."/>
            <person name="Geelhoed J."/>
            <person name="Schramm A."/>
        </authorList>
    </citation>
    <scope>NUCLEOTIDE SEQUENCE [LARGE SCALE GENOMIC DNA]</scope>
    <source>
        <strain evidence="4">GS</strain>
    </source>
</reference>
<dbReference type="Pfam" id="PF02685">
    <property type="entry name" value="Glucokinase"/>
    <property type="match status" value="1"/>
</dbReference>
<evidence type="ECO:0000256" key="1">
    <source>
        <dbReference type="ARBA" id="ARBA00022679"/>
    </source>
</evidence>
<keyword evidence="5" id="KW-1185">Reference proteome</keyword>
<dbReference type="GO" id="GO:0004340">
    <property type="term" value="F:glucokinase activity"/>
    <property type="evidence" value="ECO:0007669"/>
    <property type="project" value="UniProtKB-EC"/>
</dbReference>
<gene>
    <name evidence="4" type="ORF">CDV28_13223</name>
</gene>
<evidence type="ECO:0000313" key="4">
    <source>
        <dbReference type="EMBL" id="TAA74296.1"/>
    </source>
</evidence>
<dbReference type="EMBL" id="NQJD01000032">
    <property type="protein sequence ID" value="TAA74296.1"/>
    <property type="molecule type" value="Genomic_DNA"/>
</dbReference>
<dbReference type="GO" id="GO:0005536">
    <property type="term" value="F:D-glucose binding"/>
    <property type="evidence" value="ECO:0007669"/>
    <property type="project" value="InterPro"/>
</dbReference>
<dbReference type="AlphaFoldDB" id="A0A521FZV8"/>
<dbReference type="GO" id="GO:0006096">
    <property type="term" value="P:glycolytic process"/>
    <property type="evidence" value="ECO:0007669"/>
    <property type="project" value="InterPro"/>
</dbReference>
<dbReference type="SUPFAM" id="SSF53067">
    <property type="entry name" value="Actin-like ATPase domain"/>
    <property type="match status" value="1"/>
</dbReference>
<dbReference type="EC" id="2.7.1.2" evidence="4"/>
<dbReference type="Gene3D" id="3.40.367.20">
    <property type="match status" value="1"/>
</dbReference>
<dbReference type="Gene3D" id="3.30.420.40">
    <property type="match status" value="1"/>
</dbReference>
<comment type="similarity">
    <text evidence="3">Belongs to the bacterial glucokinase family.</text>
</comment>
<comment type="caution">
    <text evidence="4">The sequence shown here is derived from an EMBL/GenBank/DDBJ whole genome shotgun (WGS) entry which is preliminary data.</text>
</comment>
<dbReference type="GO" id="GO:0005524">
    <property type="term" value="F:ATP binding"/>
    <property type="evidence" value="ECO:0007669"/>
    <property type="project" value="InterPro"/>
</dbReference>
<name>A0A521FZV8_9BACT</name>
<organism evidence="4 5">
    <name type="scientific">Candidatus Electronema aureum</name>
    <dbReference type="NCBI Taxonomy" id="2005002"/>
    <lineage>
        <taxon>Bacteria</taxon>
        <taxon>Pseudomonadati</taxon>
        <taxon>Thermodesulfobacteriota</taxon>
        <taxon>Desulfobulbia</taxon>
        <taxon>Desulfobulbales</taxon>
        <taxon>Desulfobulbaceae</taxon>
        <taxon>Candidatus Electronema</taxon>
    </lineage>
</organism>
<proteinExistence type="inferred from homology"/>
<evidence type="ECO:0000256" key="3">
    <source>
        <dbReference type="RuleBase" id="RU004046"/>
    </source>
</evidence>
<dbReference type="CDD" id="cd24008">
    <property type="entry name" value="ASKHA_NBD_GLK"/>
    <property type="match status" value="1"/>
</dbReference>
<dbReference type="PANTHER" id="PTHR47363:SF1">
    <property type="entry name" value="GLUCOKINASE"/>
    <property type="match status" value="1"/>
</dbReference>
<sequence length="318" mass="34555">MNVFLTGDIGGTNSRFACFQQEGNKLLLESAIAVKTNDFASFEELLNALKENGSQFDVQQHRKFVLAIPGPVTPADVLSFPNIKWAISKSSLKKLYPDTEIFFINDFSAQAYGCLTEAVADALPLIKTEQTRDDIAIVGAGTGLGHGTLKKTAQSGYLHLPSEAGQIPFPFANDEFEQKYRTFIIQQIGIATLVGDDVVSGRGLAILHQFITGKLLSPSEIAAELDATSETTQWFAKFYARVCRNYVLSTLAGGGKLFISGGVAIKNPFLLDNNAFRNEFLQGSDTAQDVLAHIAVSLIHDERIGLFGTAYYASKLVC</sequence>
<dbReference type="InterPro" id="IPR043129">
    <property type="entry name" value="ATPase_NBD"/>
</dbReference>
<accession>A0A521FZV8</accession>
<evidence type="ECO:0000256" key="2">
    <source>
        <dbReference type="ARBA" id="ARBA00022777"/>
    </source>
</evidence>
<keyword evidence="2" id="KW-0418">Kinase</keyword>